<proteinExistence type="predicted"/>
<comment type="caution">
    <text evidence="1">The sequence shown here is derived from an EMBL/GenBank/DDBJ whole genome shotgun (WGS) entry which is preliminary data.</text>
</comment>
<sequence length="198" mass="22729">MSEKPPSTVKEVAKALADLSDRLDKQQAGIKNEIIKVIETEIDYMRKGMDFINEKFEMFKTEIVEVRKELVEVKARNREIANENTRLLKDLREVKKDLVDLQQHSRKNNLEVKGIPVAPDENLASTMKTIAVCVGSEIQDSDIEVIHRVPTKDKAKQNIVVRFVSRKVETQGGIATTRRQQIQIREPVQAQEQNQVRQ</sequence>
<dbReference type="EMBL" id="CM023478">
    <property type="protein sequence ID" value="KAH7933128.1"/>
    <property type="molecule type" value="Genomic_DNA"/>
</dbReference>
<evidence type="ECO:0000313" key="1">
    <source>
        <dbReference type="EMBL" id="KAH7933128.1"/>
    </source>
</evidence>
<reference evidence="1" key="1">
    <citation type="submission" date="2020-05" db="EMBL/GenBank/DDBJ databases">
        <title>Large-scale comparative analyses of tick genomes elucidate their genetic diversity and vector capacities.</title>
        <authorList>
            <person name="Jia N."/>
            <person name="Wang J."/>
            <person name="Shi W."/>
            <person name="Du L."/>
            <person name="Sun Y."/>
            <person name="Zhan W."/>
            <person name="Jiang J."/>
            <person name="Wang Q."/>
            <person name="Zhang B."/>
            <person name="Ji P."/>
            <person name="Sakyi L.B."/>
            <person name="Cui X."/>
            <person name="Yuan T."/>
            <person name="Jiang B."/>
            <person name="Yang W."/>
            <person name="Lam T.T.-Y."/>
            <person name="Chang Q."/>
            <person name="Ding S."/>
            <person name="Wang X."/>
            <person name="Zhu J."/>
            <person name="Ruan X."/>
            <person name="Zhao L."/>
            <person name="Wei J."/>
            <person name="Que T."/>
            <person name="Du C."/>
            <person name="Cheng J."/>
            <person name="Dai P."/>
            <person name="Han X."/>
            <person name="Huang E."/>
            <person name="Gao Y."/>
            <person name="Liu J."/>
            <person name="Shao H."/>
            <person name="Ye R."/>
            <person name="Li L."/>
            <person name="Wei W."/>
            <person name="Wang X."/>
            <person name="Wang C."/>
            <person name="Yang T."/>
            <person name="Huo Q."/>
            <person name="Li W."/>
            <person name="Guo W."/>
            <person name="Chen H."/>
            <person name="Zhou L."/>
            <person name="Ni X."/>
            <person name="Tian J."/>
            <person name="Zhou Y."/>
            <person name="Sheng Y."/>
            <person name="Liu T."/>
            <person name="Pan Y."/>
            <person name="Xia L."/>
            <person name="Li J."/>
            <person name="Zhao F."/>
            <person name="Cao W."/>
        </authorList>
    </citation>
    <scope>NUCLEOTIDE SEQUENCE</scope>
    <source>
        <strain evidence="1">Dsil-2018</strain>
    </source>
</reference>
<dbReference type="Proteomes" id="UP000821865">
    <property type="component" value="Chromosome 9"/>
</dbReference>
<organism evidence="1 2">
    <name type="scientific">Dermacentor silvarum</name>
    <name type="common">Tick</name>
    <dbReference type="NCBI Taxonomy" id="543639"/>
    <lineage>
        <taxon>Eukaryota</taxon>
        <taxon>Metazoa</taxon>
        <taxon>Ecdysozoa</taxon>
        <taxon>Arthropoda</taxon>
        <taxon>Chelicerata</taxon>
        <taxon>Arachnida</taxon>
        <taxon>Acari</taxon>
        <taxon>Parasitiformes</taxon>
        <taxon>Ixodida</taxon>
        <taxon>Ixodoidea</taxon>
        <taxon>Ixodidae</taxon>
        <taxon>Rhipicephalinae</taxon>
        <taxon>Dermacentor</taxon>
    </lineage>
</organism>
<protein>
    <submittedName>
        <fullName evidence="1">Uncharacterized protein</fullName>
    </submittedName>
</protein>
<name>A0ACB8C2R3_DERSI</name>
<evidence type="ECO:0000313" key="2">
    <source>
        <dbReference type="Proteomes" id="UP000821865"/>
    </source>
</evidence>
<gene>
    <name evidence="1" type="ORF">HPB49_008893</name>
</gene>
<accession>A0ACB8C2R3</accession>
<keyword evidence="2" id="KW-1185">Reference proteome</keyword>